<dbReference type="Proteomes" id="UP000199377">
    <property type="component" value="Unassembled WGS sequence"/>
</dbReference>
<dbReference type="RefSeq" id="WP_092856920.1">
    <property type="nucleotide sequence ID" value="NZ_FOQH01000001.1"/>
</dbReference>
<dbReference type="Pfam" id="PF16925">
    <property type="entry name" value="TetR_C_13"/>
    <property type="match status" value="1"/>
</dbReference>
<dbReference type="InterPro" id="IPR036271">
    <property type="entry name" value="Tet_transcr_reg_TetR-rel_C_sf"/>
</dbReference>
<dbReference type="PANTHER" id="PTHR47506:SF7">
    <property type="entry name" value="TRANSCRIPTIONAL REGULATORY PROTEIN"/>
    <property type="match status" value="1"/>
</dbReference>
<evidence type="ECO:0000256" key="3">
    <source>
        <dbReference type="ARBA" id="ARBA00023163"/>
    </source>
</evidence>
<dbReference type="OrthoDB" id="3218408at2"/>
<evidence type="ECO:0000313" key="7">
    <source>
        <dbReference type="Proteomes" id="UP000199377"/>
    </source>
</evidence>
<dbReference type="Gene3D" id="1.10.10.60">
    <property type="entry name" value="Homeodomain-like"/>
    <property type="match status" value="1"/>
</dbReference>
<evidence type="ECO:0000256" key="1">
    <source>
        <dbReference type="ARBA" id="ARBA00023015"/>
    </source>
</evidence>
<keyword evidence="7" id="KW-1185">Reference proteome</keyword>
<dbReference type="STRING" id="1114924.SAMN05216258_101186"/>
<dbReference type="InterPro" id="IPR009057">
    <property type="entry name" value="Homeodomain-like_sf"/>
</dbReference>
<dbReference type="SUPFAM" id="SSF46689">
    <property type="entry name" value="Homeodomain-like"/>
    <property type="match status" value="1"/>
</dbReference>
<keyword evidence="3" id="KW-0804">Transcription</keyword>
<sequence length="192" mass="19980">MRVSRDQVAKNRAAILRAAGRLFRERGCDAVSVAEVMKAAGLTHGGFYGHFRNKDDLVAQALAAAFEELGPGPADPAESAALYLSDSHRADVAGGCPIAALASEAARLPGPARAEMTRAMRGRIERMAQTAPGADEQARRQAAAAQWASMVGALVLARLSDDPALSDEILEAARARFGPAGPAPQGVPAKAR</sequence>
<dbReference type="Gene3D" id="1.10.357.10">
    <property type="entry name" value="Tetracycline Repressor, domain 2"/>
    <property type="match status" value="1"/>
</dbReference>
<keyword evidence="1" id="KW-0805">Transcription regulation</keyword>
<feature type="DNA-binding region" description="H-T-H motif" evidence="4">
    <location>
        <begin position="32"/>
        <end position="51"/>
    </location>
</feature>
<evidence type="ECO:0000256" key="4">
    <source>
        <dbReference type="PROSITE-ProRule" id="PRU00335"/>
    </source>
</evidence>
<proteinExistence type="predicted"/>
<evidence type="ECO:0000259" key="5">
    <source>
        <dbReference type="PROSITE" id="PS50977"/>
    </source>
</evidence>
<dbReference type="AlphaFoldDB" id="A0A1I3BLT0"/>
<keyword evidence="2 4" id="KW-0238">DNA-binding</keyword>
<dbReference type="SUPFAM" id="SSF48498">
    <property type="entry name" value="Tetracyclin repressor-like, C-terminal domain"/>
    <property type="match status" value="1"/>
</dbReference>
<evidence type="ECO:0000313" key="6">
    <source>
        <dbReference type="EMBL" id="SFH63255.1"/>
    </source>
</evidence>
<organism evidence="6 7">
    <name type="scientific">Albimonas pacifica</name>
    <dbReference type="NCBI Taxonomy" id="1114924"/>
    <lineage>
        <taxon>Bacteria</taxon>
        <taxon>Pseudomonadati</taxon>
        <taxon>Pseudomonadota</taxon>
        <taxon>Alphaproteobacteria</taxon>
        <taxon>Rhodobacterales</taxon>
        <taxon>Paracoccaceae</taxon>
        <taxon>Albimonas</taxon>
    </lineage>
</organism>
<accession>A0A1I3BLT0</accession>
<protein>
    <submittedName>
        <fullName evidence="6">Transcriptional regulator, TetR family</fullName>
    </submittedName>
</protein>
<dbReference type="Pfam" id="PF00440">
    <property type="entry name" value="TetR_N"/>
    <property type="match status" value="1"/>
</dbReference>
<name>A0A1I3BLT0_9RHOB</name>
<dbReference type="InterPro" id="IPR011075">
    <property type="entry name" value="TetR_C"/>
</dbReference>
<feature type="domain" description="HTH tetR-type" evidence="5">
    <location>
        <begin position="9"/>
        <end position="69"/>
    </location>
</feature>
<dbReference type="PROSITE" id="PS50977">
    <property type="entry name" value="HTH_TETR_2"/>
    <property type="match status" value="1"/>
</dbReference>
<reference evidence="6 7" key="1">
    <citation type="submission" date="2016-10" db="EMBL/GenBank/DDBJ databases">
        <authorList>
            <person name="de Groot N.N."/>
        </authorList>
    </citation>
    <scope>NUCLEOTIDE SEQUENCE [LARGE SCALE GENOMIC DNA]</scope>
    <source>
        <strain evidence="6 7">CGMCC 1.11030</strain>
    </source>
</reference>
<evidence type="ECO:0000256" key="2">
    <source>
        <dbReference type="ARBA" id="ARBA00023125"/>
    </source>
</evidence>
<dbReference type="PANTHER" id="PTHR47506">
    <property type="entry name" value="TRANSCRIPTIONAL REGULATORY PROTEIN"/>
    <property type="match status" value="1"/>
</dbReference>
<dbReference type="PRINTS" id="PR00455">
    <property type="entry name" value="HTHTETR"/>
</dbReference>
<gene>
    <name evidence="6" type="ORF">SAMN05216258_101186</name>
</gene>
<dbReference type="InterPro" id="IPR001647">
    <property type="entry name" value="HTH_TetR"/>
</dbReference>
<dbReference type="GO" id="GO:0003677">
    <property type="term" value="F:DNA binding"/>
    <property type="evidence" value="ECO:0007669"/>
    <property type="project" value="UniProtKB-UniRule"/>
</dbReference>
<dbReference type="EMBL" id="FOQH01000001">
    <property type="protein sequence ID" value="SFH63255.1"/>
    <property type="molecule type" value="Genomic_DNA"/>
</dbReference>